<name>A0A3S0QFL4_9GAMM</name>
<reference evidence="1" key="1">
    <citation type="submission" date="2018-12" db="EMBL/GenBank/DDBJ databases">
        <authorList>
            <person name="Jadhav K."/>
            <person name="Kushwaha B."/>
            <person name="Jadhav I."/>
        </authorList>
    </citation>
    <scope>NUCLEOTIDE SEQUENCE [LARGE SCALE GENOMIC DNA]</scope>
    <source>
        <strain evidence="1">SBS 10</strain>
    </source>
</reference>
<sequence length="23" mass="2385">MAIDYEHQMLPAAENGNPALAAG</sequence>
<dbReference type="EMBL" id="RXHI01000025">
    <property type="protein sequence ID" value="RUA22071.1"/>
    <property type="molecule type" value="Genomic_DNA"/>
</dbReference>
<dbReference type="AlphaFoldDB" id="A0A3S0QFL4"/>
<proteinExistence type="predicted"/>
<organism evidence="1">
    <name type="scientific">Billgrantia gudaonensis</name>
    <dbReference type="NCBI Taxonomy" id="376427"/>
    <lineage>
        <taxon>Bacteria</taxon>
        <taxon>Pseudomonadati</taxon>
        <taxon>Pseudomonadota</taxon>
        <taxon>Gammaproteobacteria</taxon>
        <taxon>Oceanospirillales</taxon>
        <taxon>Halomonadaceae</taxon>
        <taxon>Billgrantia</taxon>
    </lineage>
</organism>
<gene>
    <name evidence="1" type="ORF">DSL92_08025</name>
</gene>
<evidence type="ECO:0000313" key="1">
    <source>
        <dbReference type="EMBL" id="RUA22071.1"/>
    </source>
</evidence>
<comment type="caution">
    <text evidence="1">The sequence shown here is derived from an EMBL/GenBank/DDBJ whole genome shotgun (WGS) entry which is preliminary data.</text>
</comment>
<accession>A0A3S0QFL4</accession>
<protein>
    <submittedName>
        <fullName evidence="1">Uncharacterized protein</fullName>
    </submittedName>
</protein>